<dbReference type="SUPFAM" id="SSF46689">
    <property type="entry name" value="Homeodomain-like"/>
    <property type="match status" value="1"/>
</dbReference>
<evidence type="ECO:0000259" key="3">
    <source>
        <dbReference type="PROSITE" id="PS50977"/>
    </source>
</evidence>
<dbReference type="InterPro" id="IPR036271">
    <property type="entry name" value="Tet_transcr_reg_TetR-rel_C_sf"/>
</dbReference>
<sequence>MSTFFEPENGMKQNAKTERILDVALELLETEGEFGLTMRQVATQADMSLSNVQYYFKSEDLLLVAMADRYFQRCLTTMAEHPPLSAGRDQHAQLRALLRELLGHGLEISEMCRIFREYWAIATRNETVHGYLKSYYRDLAEVMAEKLAPLASSEKALAVAVSLVIPYVEGYSVTAIAMPESIDTISETLTNVVLEQLRISNS</sequence>
<dbReference type="InterPro" id="IPR050109">
    <property type="entry name" value="HTH-type_TetR-like_transc_reg"/>
</dbReference>
<dbReference type="EMBL" id="KU922118">
    <property type="protein sequence ID" value="ANC67841.1"/>
    <property type="molecule type" value="Genomic_DNA"/>
</dbReference>
<dbReference type="SMR" id="A0A168S3R0"/>
<keyword evidence="1 2" id="KW-0238">DNA-binding</keyword>
<name>A0A168S3R0_ANCNO</name>
<geneLocation type="plasmid" evidence="4">
    <name>pDCA</name>
</geneLocation>
<dbReference type="InterPro" id="IPR001647">
    <property type="entry name" value="HTH_TetR"/>
</dbReference>
<evidence type="ECO:0000256" key="2">
    <source>
        <dbReference type="PROSITE-ProRule" id="PRU00335"/>
    </source>
</evidence>
<dbReference type="SUPFAM" id="SSF48498">
    <property type="entry name" value="Tetracyclin repressor-like, C-terminal domain"/>
    <property type="match status" value="1"/>
</dbReference>
<feature type="domain" description="HTH tetR-type" evidence="3">
    <location>
        <begin position="14"/>
        <end position="74"/>
    </location>
</feature>
<dbReference type="InterPro" id="IPR009057">
    <property type="entry name" value="Homeodomain-like_sf"/>
</dbReference>
<protein>
    <submittedName>
        <fullName evidence="4">TetR family transcriptional regulator</fullName>
    </submittedName>
</protein>
<keyword evidence="4" id="KW-0614">Plasmid</keyword>
<accession>A0A168S3R0</accession>
<dbReference type="GO" id="GO:0000976">
    <property type="term" value="F:transcription cis-regulatory region binding"/>
    <property type="evidence" value="ECO:0007669"/>
    <property type="project" value="TreeGrafter"/>
</dbReference>
<dbReference type="PANTHER" id="PTHR30055">
    <property type="entry name" value="HTH-TYPE TRANSCRIPTIONAL REGULATOR RUTR"/>
    <property type="match status" value="1"/>
</dbReference>
<proteinExistence type="predicted"/>
<feature type="DNA-binding region" description="H-T-H motif" evidence="2">
    <location>
        <begin position="37"/>
        <end position="56"/>
    </location>
</feature>
<dbReference type="RefSeq" id="WP_237342993.1">
    <property type="nucleotide sequence ID" value="NZ_KU922118.1"/>
</dbReference>
<dbReference type="PROSITE" id="PS50977">
    <property type="entry name" value="HTH_TETR_2"/>
    <property type="match status" value="1"/>
</dbReference>
<dbReference type="AlphaFoldDB" id="A0A168S3R0"/>
<dbReference type="GO" id="GO:0003700">
    <property type="term" value="F:DNA-binding transcription factor activity"/>
    <property type="evidence" value="ECO:0007669"/>
    <property type="project" value="TreeGrafter"/>
</dbReference>
<dbReference type="Gene3D" id="1.10.357.10">
    <property type="entry name" value="Tetracycline Repressor, domain 2"/>
    <property type="match status" value="1"/>
</dbReference>
<evidence type="ECO:0000256" key="1">
    <source>
        <dbReference type="ARBA" id="ARBA00023125"/>
    </source>
</evidence>
<evidence type="ECO:0000313" key="4">
    <source>
        <dbReference type="EMBL" id="ANC67841.1"/>
    </source>
</evidence>
<organism evidence="4">
    <name type="scientific">Ancylobacter novellus</name>
    <name type="common">Thiobacillus novellus</name>
    <dbReference type="NCBI Taxonomy" id="921"/>
    <lineage>
        <taxon>Bacteria</taxon>
        <taxon>Pseudomonadati</taxon>
        <taxon>Pseudomonadota</taxon>
        <taxon>Alphaproteobacteria</taxon>
        <taxon>Hyphomicrobiales</taxon>
        <taxon>Xanthobacteraceae</taxon>
        <taxon>Ancylobacter</taxon>
    </lineage>
</organism>
<reference evidence="4" key="1">
    <citation type="submission" date="2016-03" db="EMBL/GenBank/DDBJ databases">
        <authorList>
            <person name="Munro J.E."/>
            <person name="Coleman N.V."/>
        </authorList>
    </citation>
    <scope>NUCLEOTIDE SEQUENCE</scope>
    <source>
        <strain evidence="4">EL1</strain>
        <plasmid evidence="4">pDCA</plasmid>
    </source>
</reference>
<dbReference type="PANTHER" id="PTHR30055:SF226">
    <property type="entry name" value="HTH-TYPE TRANSCRIPTIONAL REGULATOR PKSA"/>
    <property type="match status" value="1"/>
</dbReference>
<gene>
    <name evidence="4" type="primary">tetR2</name>
</gene>